<dbReference type="EMBL" id="CM044701">
    <property type="protein sequence ID" value="KAI5680650.1"/>
    <property type="molecule type" value="Genomic_DNA"/>
</dbReference>
<gene>
    <name evidence="1" type="ORF">M9H77_01877</name>
</gene>
<evidence type="ECO:0000313" key="2">
    <source>
        <dbReference type="Proteomes" id="UP001060085"/>
    </source>
</evidence>
<sequence length="111" mass="11940">MPNSTSRFRGSVINSSEKTSTNSLTTGTVSNFTSSLGLLSKYAKGRPAFLDISGGYPVSIAETHPLIAHEPNEVHGWFLSVRASEALSHQSFAIPRSLKATLRASSYLRVS</sequence>
<dbReference type="Proteomes" id="UP001060085">
    <property type="component" value="Linkage Group LG01"/>
</dbReference>
<protein>
    <submittedName>
        <fullName evidence="1">Uncharacterized protein</fullName>
    </submittedName>
</protein>
<proteinExistence type="predicted"/>
<keyword evidence="2" id="KW-1185">Reference proteome</keyword>
<comment type="caution">
    <text evidence="1">The sequence shown here is derived from an EMBL/GenBank/DDBJ whole genome shotgun (WGS) entry which is preliminary data.</text>
</comment>
<evidence type="ECO:0000313" key="1">
    <source>
        <dbReference type="EMBL" id="KAI5680650.1"/>
    </source>
</evidence>
<organism evidence="1 2">
    <name type="scientific">Catharanthus roseus</name>
    <name type="common">Madagascar periwinkle</name>
    <name type="synonym">Vinca rosea</name>
    <dbReference type="NCBI Taxonomy" id="4058"/>
    <lineage>
        <taxon>Eukaryota</taxon>
        <taxon>Viridiplantae</taxon>
        <taxon>Streptophyta</taxon>
        <taxon>Embryophyta</taxon>
        <taxon>Tracheophyta</taxon>
        <taxon>Spermatophyta</taxon>
        <taxon>Magnoliopsida</taxon>
        <taxon>eudicotyledons</taxon>
        <taxon>Gunneridae</taxon>
        <taxon>Pentapetalae</taxon>
        <taxon>asterids</taxon>
        <taxon>lamiids</taxon>
        <taxon>Gentianales</taxon>
        <taxon>Apocynaceae</taxon>
        <taxon>Rauvolfioideae</taxon>
        <taxon>Vinceae</taxon>
        <taxon>Catharanthinae</taxon>
        <taxon>Catharanthus</taxon>
    </lineage>
</organism>
<reference evidence="2" key="1">
    <citation type="journal article" date="2023" name="Nat. Plants">
        <title>Single-cell RNA sequencing provides a high-resolution roadmap for understanding the multicellular compartmentation of specialized metabolism.</title>
        <authorList>
            <person name="Sun S."/>
            <person name="Shen X."/>
            <person name="Li Y."/>
            <person name="Li Y."/>
            <person name="Wang S."/>
            <person name="Li R."/>
            <person name="Zhang H."/>
            <person name="Shen G."/>
            <person name="Guo B."/>
            <person name="Wei J."/>
            <person name="Xu J."/>
            <person name="St-Pierre B."/>
            <person name="Chen S."/>
            <person name="Sun C."/>
        </authorList>
    </citation>
    <scope>NUCLEOTIDE SEQUENCE [LARGE SCALE GENOMIC DNA]</scope>
</reference>
<accession>A0ACC0C6Y8</accession>
<name>A0ACC0C6Y8_CATRO</name>